<gene>
    <name evidence="2" type="ORF">GORHZ_197_00180</name>
</gene>
<dbReference type="Proteomes" id="UP000008363">
    <property type="component" value="Unassembled WGS sequence"/>
</dbReference>
<accession>K6WL62</accession>
<dbReference type="STRING" id="1108045.GORHZ_197_00180"/>
<comment type="caution">
    <text evidence="2">The sequence shown here is derived from an EMBL/GenBank/DDBJ whole genome shotgun (WGS) entry which is preliminary data.</text>
</comment>
<dbReference type="InterPro" id="IPR012338">
    <property type="entry name" value="Beta-lactam/transpept-like"/>
</dbReference>
<dbReference type="AlphaFoldDB" id="K6WL62"/>
<proteinExistence type="predicted"/>
<dbReference type="Gene3D" id="3.40.710.10">
    <property type="entry name" value="DD-peptidase/beta-lactamase superfamily"/>
    <property type="match status" value="1"/>
</dbReference>
<dbReference type="eggNOG" id="COG1680">
    <property type="taxonomic scope" value="Bacteria"/>
</dbReference>
<evidence type="ECO:0000313" key="3">
    <source>
        <dbReference type="Proteomes" id="UP000008363"/>
    </source>
</evidence>
<dbReference type="InterPro" id="IPR050789">
    <property type="entry name" value="Diverse_Enzym_Activities"/>
</dbReference>
<dbReference type="RefSeq" id="WP_006337582.1">
    <property type="nucleotide sequence ID" value="NZ_BAHC01000197.1"/>
</dbReference>
<dbReference type="InterPro" id="IPR001466">
    <property type="entry name" value="Beta-lactam-related"/>
</dbReference>
<dbReference type="PANTHER" id="PTHR43283:SF3">
    <property type="entry name" value="BETA-LACTAMASE FAMILY PROTEIN (AFU_ORTHOLOGUE AFUA_5G07500)"/>
    <property type="match status" value="1"/>
</dbReference>
<evidence type="ECO:0000313" key="2">
    <source>
        <dbReference type="EMBL" id="GAB92862.1"/>
    </source>
</evidence>
<name>K6WL62_9ACTN</name>
<keyword evidence="3" id="KW-1185">Reference proteome</keyword>
<dbReference type="PANTHER" id="PTHR43283">
    <property type="entry name" value="BETA-LACTAMASE-RELATED"/>
    <property type="match status" value="1"/>
</dbReference>
<dbReference type="Pfam" id="PF00144">
    <property type="entry name" value="Beta-lactamase"/>
    <property type="match status" value="1"/>
</dbReference>
<dbReference type="SUPFAM" id="SSF56601">
    <property type="entry name" value="beta-lactamase/transpeptidase-like"/>
    <property type="match status" value="1"/>
</dbReference>
<protein>
    <submittedName>
        <fullName evidence="2">Putative esterase</fullName>
    </submittedName>
</protein>
<evidence type="ECO:0000259" key="1">
    <source>
        <dbReference type="Pfam" id="PF00144"/>
    </source>
</evidence>
<dbReference type="EMBL" id="BAHC01000197">
    <property type="protein sequence ID" value="GAB92862.1"/>
    <property type="molecule type" value="Genomic_DNA"/>
</dbReference>
<organism evidence="2 3">
    <name type="scientific">Gordonia rhizosphera NBRC 16068</name>
    <dbReference type="NCBI Taxonomy" id="1108045"/>
    <lineage>
        <taxon>Bacteria</taxon>
        <taxon>Bacillati</taxon>
        <taxon>Actinomycetota</taxon>
        <taxon>Actinomycetes</taxon>
        <taxon>Mycobacteriales</taxon>
        <taxon>Gordoniaceae</taxon>
        <taxon>Gordonia</taxon>
    </lineage>
</organism>
<sequence>MSTPITDPYRIVQAVRQVVTATTGGTPNVPGVVAGVTTDKETIALTASGVRALDRPDPMTTDTVFAIFSTTKAITATVALKLVEDGRLDLDAPAKEYVPDLADVAVIEGFDDAGAPLLRAPKSDPTTRQLLTHTAGFGYDFFNEDYLRLTRDHGVPSIISATIESLNTPLLFDPGTRWEYGANMDWAGLVIEGITGMRLGDAMSEYLFSPLGMSDTGFTLTRDMAGRRAVMHHRNDDGSLAPNHKWSLPSDPAIHMGGHGLWSTVGDYLKFIRMWLNDGESDSGDQVLRPETIADAARSHIGDLKVTVLPGVIPALSHDAEFFPGMPKSWALSFMVNDEDAPTGRPAGSLAWAGLANLYYWIDRRNKIGGYWATQIFPFADPTSVGGYLDFETATYRALG</sequence>
<reference evidence="2 3" key="1">
    <citation type="submission" date="2012-08" db="EMBL/GenBank/DDBJ databases">
        <title>Whole genome shotgun sequence of Gordonia rhizosphera NBRC 16068.</title>
        <authorList>
            <person name="Takarada H."/>
            <person name="Isaki S."/>
            <person name="Hosoyama A."/>
            <person name="Tsuchikane K."/>
            <person name="Katsumata H."/>
            <person name="Baba S."/>
            <person name="Ohji S."/>
            <person name="Yamazaki S."/>
            <person name="Fujita N."/>
        </authorList>
    </citation>
    <scope>NUCLEOTIDE SEQUENCE [LARGE SCALE GENOMIC DNA]</scope>
    <source>
        <strain evidence="2 3">NBRC 16068</strain>
    </source>
</reference>
<feature type="domain" description="Beta-lactamase-related" evidence="1">
    <location>
        <begin position="26"/>
        <end position="391"/>
    </location>
</feature>